<gene>
    <name evidence="1" type="ORF">NQ176_g7389</name>
</gene>
<accession>A0ACC1MZG4</accession>
<reference evidence="1" key="1">
    <citation type="submission" date="2022-08" db="EMBL/GenBank/DDBJ databases">
        <title>Genome Sequence of Lecanicillium fungicola.</title>
        <authorList>
            <person name="Buettner E."/>
        </authorList>
    </citation>
    <scope>NUCLEOTIDE SEQUENCE</scope>
    <source>
        <strain evidence="1">Babe33</strain>
    </source>
</reference>
<evidence type="ECO:0000313" key="1">
    <source>
        <dbReference type="EMBL" id="KAJ2972034.1"/>
    </source>
</evidence>
<keyword evidence="2" id="KW-1185">Reference proteome</keyword>
<name>A0ACC1MZG4_9HYPO</name>
<evidence type="ECO:0000313" key="2">
    <source>
        <dbReference type="Proteomes" id="UP001143910"/>
    </source>
</evidence>
<dbReference type="Proteomes" id="UP001143910">
    <property type="component" value="Unassembled WGS sequence"/>
</dbReference>
<organism evidence="1 2">
    <name type="scientific">Zarea fungicola</name>
    <dbReference type="NCBI Taxonomy" id="93591"/>
    <lineage>
        <taxon>Eukaryota</taxon>
        <taxon>Fungi</taxon>
        <taxon>Dikarya</taxon>
        <taxon>Ascomycota</taxon>
        <taxon>Pezizomycotina</taxon>
        <taxon>Sordariomycetes</taxon>
        <taxon>Hypocreomycetidae</taxon>
        <taxon>Hypocreales</taxon>
        <taxon>Cordycipitaceae</taxon>
        <taxon>Zarea</taxon>
    </lineage>
</organism>
<protein>
    <submittedName>
        <fullName evidence="1">Uncharacterized protein</fullName>
    </submittedName>
</protein>
<comment type="caution">
    <text evidence="1">The sequence shown here is derived from an EMBL/GenBank/DDBJ whole genome shotgun (WGS) entry which is preliminary data.</text>
</comment>
<proteinExistence type="predicted"/>
<sequence length="304" mass="34223">MVTEREDATFPDTFINEMSHFDEAMHPWLSDDGVDSCPNIRTVYGTADRIQSWKTVVRSTNELEKECNSQEALTFGKVMVSSRLGGFPFKVDAVLGDSDSIFLEKWGDPPAVGIEPVMMPMATMFENHNMGHAQHINAPSIPASDGQIYAPEAAADPSGLMSSGLETSDQTLPAWGIAVPEMNGTTTLANANSVPEIPGRNLTDSHFYTKIPFEEFLRLKPYSHVWIEKLGFDAYCRICGAPGQSHRTDNMERYTLKCKSAWDKLPAFEQHKWLYKMKAEPREGNGPVEEWLRMKEESRLKNRR</sequence>
<dbReference type="EMBL" id="JANJQO010001226">
    <property type="protein sequence ID" value="KAJ2972034.1"/>
    <property type="molecule type" value="Genomic_DNA"/>
</dbReference>